<sequence length="85" mass="9639">MNSKQRQSKKAQLGCEFGSECFWCRCKLPLEELTLDHVKPKSRGGSDSLENLRLACFPCNNSRGNSLFPPQRLFSPKTGQMSFLK</sequence>
<keyword evidence="3" id="KW-1185">Reference proteome</keyword>
<dbReference type="InterPro" id="IPR002711">
    <property type="entry name" value="HNH"/>
</dbReference>
<dbReference type="SMART" id="SM00507">
    <property type="entry name" value="HNHc"/>
    <property type="match status" value="1"/>
</dbReference>
<dbReference type="EMBL" id="PVWK01000025">
    <property type="protein sequence ID" value="PSB32803.1"/>
    <property type="molecule type" value="Genomic_DNA"/>
</dbReference>
<reference evidence="3" key="1">
    <citation type="submission" date="2018-02" db="EMBL/GenBank/DDBJ databases">
        <authorList>
            <person name="Moore K."/>
            <person name="Momper L."/>
        </authorList>
    </citation>
    <scope>NUCLEOTIDE SEQUENCE [LARGE SCALE GENOMIC DNA]</scope>
    <source>
        <strain evidence="3">ULC18</strain>
    </source>
</reference>
<evidence type="ECO:0000313" key="3">
    <source>
        <dbReference type="Proteomes" id="UP000239576"/>
    </source>
</evidence>
<dbReference type="GO" id="GO:0003676">
    <property type="term" value="F:nucleic acid binding"/>
    <property type="evidence" value="ECO:0007669"/>
    <property type="project" value="InterPro"/>
</dbReference>
<dbReference type="Gene3D" id="1.10.30.50">
    <property type="match status" value="1"/>
</dbReference>
<protein>
    <recommendedName>
        <fullName evidence="1">HNH nuclease domain-containing protein</fullName>
    </recommendedName>
</protein>
<dbReference type="InterPro" id="IPR052892">
    <property type="entry name" value="NA-targeting_endonuclease"/>
</dbReference>
<evidence type="ECO:0000259" key="1">
    <source>
        <dbReference type="SMART" id="SM00507"/>
    </source>
</evidence>
<dbReference type="PANTHER" id="PTHR33877:SF2">
    <property type="entry name" value="OS07G0170200 PROTEIN"/>
    <property type="match status" value="1"/>
</dbReference>
<name>A0A2T1EJC4_9CYAN</name>
<accession>A0A2T1EJC4</accession>
<comment type="caution">
    <text evidence="2">The sequence shown here is derived from an EMBL/GenBank/DDBJ whole genome shotgun (WGS) entry which is preliminary data.</text>
</comment>
<dbReference type="CDD" id="cd00085">
    <property type="entry name" value="HNHc"/>
    <property type="match status" value="1"/>
</dbReference>
<feature type="domain" description="HNH nuclease" evidence="1">
    <location>
        <begin position="4"/>
        <end position="61"/>
    </location>
</feature>
<reference evidence="2 3" key="2">
    <citation type="submission" date="2018-03" db="EMBL/GenBank/DDBJ databases">
        <title>The ancient ancestry and fast evolution of plastids.</title>
        <authorList>
            <person name="Moore K.R."/>
            <person name="Magnabosco C."/>
            <person name="Momper L."/>
            <person name="Gold D.A."/>
            <person name="Bosak T."/>
            <person name="Fournier G.P."/>
        </authorList>
    </citation>
    <scope>NUCLEOTIDE SEQUENCE [LARGE SCALE GENOMIC DNA]</scope>
    <source>
        <strain evidence="2 3">ULC18</strain>
    </source>
</reference>
<dbReference type="Proteomes" id="UP000239576">
    <property type="component" value="Unassembled WGS sequence"/>
</dbReference>
<dbReference type="OrthoDB" id="9802901at2"/>
<gene>
    <name evidence="2" type="ORF">C7B82_05010</name>
</gene>
<dbReference type="RefSeq" id="WP_106255218.1">
    <property type="nucleotide sequence ID" value="NZ_CAWNSW010000074.1"/>
</dbReference>
<proteinExistence type="predicted"/>
<dbReference type="GO" id="GO:0008270">
    <property type="term" value="F:zinc ion binding"/>
    <property type="evidence" value="ECO:0007669"/>
    <property type="project" value="InterPro"/>
</dbReference>
<dbReference type="PANTHER" id="PTHR33877">
    <property type="entry name" value="SLL1193 PROTEIN"/>
    <property type="match status" value="1"/>
</dbReference>
<dbReference type="Pfam" id="PF01844">
    <property type="entry name" value="HNH"/>
    <property type="match status" value="1"/>
</dbReference>
<dbReference type="GO" id="GO:0004519">
    <property type="term" value="F:endonuclease activity"/>
    <property type="evidence" value="ECO:0007669"/>
    <property type="project" value="InterPro"/>
</dbReference>
<dbReference type="InterPro" id="IPR003615">
    <property type="entry name" value="HNH_nuc"/>
</dbReference>
<organism evidence="2 3">
    <name type="scientific">Stenomitos frigidus ULC18</name>
    <dbReference type="NCBI Taxonomy" id="2107698"/>
    <lineage>
        <taxon>Bacteria</taxon>
        <taxon>Bacillati</taxon>
        <taxon>Cyanobacteriota</taxon>
        <taxon>Cyanophyceae</taxon>
        <taxon>Leptolyngbyales</taxon>
        <taxon>Leptolyngbyaceae</taxon>
        <taxon>Stenomitos</taxon>
    </lineage>
</organism>
<dbReference type="AlphaFoldDB" id="A0A2T1EJC4"/>
<evidence type="ECO:0000313" key="2">
    <source>
        <dbReference type="EMBL" id="PSB32803.1"/>
    </source>
</evidence>